<dbReference type="GO" id="GO:0005778">
    <property type="term" value="C:peroxisomal membrane"/>
    <property type="evidence" value="ECO:0007669"/>
    <property type="project" value="TreeGrafter"/>
</dbReference>
<evidence type="ECO:0000256" key="6">
    <source>
        <dbReference type="ARBA" id="ARBA00022803"/>
    </source>
</evidence>
<dbReference type="Pfam" id="PF14559">
    <property type="entry name" value="TPR_19"/>
    <property type="match status" value="1"/>
</dbReference>
<feature type="repeat" description="TPR" evidence="8">
    <location>
        <begin position="645"/>
        <end position="678"/>
    </location>
</feature>
<feature type="region of interest" description="Disordered" evidence="9">
    <location>
        <begin position="1"/>
        <end position="60"/>
    </location>
</feature>
<evidence type="ECO:0000256" key="5">
    <source>
        <dbReference type="ARBA" id="ARBA00022737"/>
    </source>
</evidence>
<evidence type="ECO:0008006" key="12">
    <source>
        <dbReference type="Google" id="ProtNLM"/>
    </source>
</evidence>
<evidence type="ECO:0000256" key="4">
    <source>
        <dbReference type="ARBA" id="ARBA00022490"/>
    </source>
</evidence>
<reference evidence="10 11" key="1">
    <citation type="submission" date="2020-12" db="EMBL/GenBank/DDBJ databases">
        <title>Metabolic potential, ecology and presence of endohyphal bacteria is reflected in genomic diversity of Mucoromycotina.</title>
        <authorList>
            <person name="Muszewska A."/>
            <person name="Okrasinska A."/>
            <person name="Steczkiewicz K."/>
            <person name="Drgas O."/>
            <person name="Orlowska M."/>
            <person name="Perlinska-Lenart U."/>
            <person name="Aleksandrzak-Piekarczyk T."/>
            <person name="Szatraj K."/>
            <person name="Zielenkiewicz U."/>
            <person name="Pilsyk S."/>
            <person name="Malc E."/>
            <person name="Mieczkowski P."/>
            <person name="Kruszewska J.S."/>
            <person name="Biernat P."/>
            <person name="Pawlowska J."/>
        </authorList>
    </citation>
    <scope>NUCLEOTIDE SEQUENCE [LARGE SCALE GENOMIC DNA]</scope>
    <source>
        <strain evidence="10 11">CBS 142.35</strain>
    </source>
</reference>
<keyword evidence="11" id="KW-1185">Reference proteome</keyword>
<dbReference type="SUPFAM" id="SSF48452">
    <property type="entry name" value="TPR-like"/>
    <property type="match status" value="1"/>
</dbReference>
<dbReference type="Gene3D" id="1.25.40.10">
    <property type="entry name" value="Tetratricopeptide repeat domain"/>
    <property type="match status" value="1"/>
</dbReference>
<evidence type="ECO:0000256" key="8">
    <source>
        <dbReference type="PROSITE-ProRule" id="PRU00339"/>
    </source>
</evidence>
<evidence type="ECO:0000256" key="7">
    <source>
        <dbReference type="ARBA" id="ARBA00023140"/>
    </source>
</evidence>
<dbReference type="OrthoDB" id="10006023at2759"/>
<dbReference type="AlphaFoldDB" id="A0A8H7S3A4"/>
<feature type="compositionally biased region" description="Polar residues" evidence="9">
    <location>
        <begin position="19"/>
        <end position="32"/>
    </location>
</feature>
<comment type="similarity">
    <text evidence="3">Belongs to the peroxisomal targeting signal receptor family.</text>
</comment>
<dbReference type="PANTHER" id="PTHR10130">
    <property type="entry name" value="PEROXISOMAL TARGETING SIGNAL 1 RECEPTOR PEX5"/>
    <property type="match status" value="1"/>
</dbReference>
<evidence type="ECO:0000313" key="10">
    <source>
        <dbReference type="EMBL" id="KAG2221385.1"/>
    </source>
</evidence>
<evidence type="ECO:0000313" key="11">
    <source>
        <dbReference type="Proteomes" id="UP000646827"/>
    </source>
</evidence>
<evidence type="ECO:0000256" key="1">
    <source>
        <dbReference type="ARBA" id="ARBA00004275"/>
    </source>
</evidence>
<dbReference type="GO" id="GO:0005829">
    <property type="term" value="C:cytosol"/>
    <property type="evidence" value="ECO:0007669"/>
    <property type="project" value="TreeGrafter"/>
</dbReference>
<dbReference type="Proteomes" id="UP000646827">
    <property type="component" value="Unassembled WGS sequence"/>
</dbReference>
<dbReference type="EMBL" id="JAEPRB010000110">
    <property type="protein sequence ID" value="KAG2221385.1"/>
    <property type="molecule type" value="Genomic_DNA"/>
</dbReference>
<sequence length="800" mass="90071">MSFPQLAGSGGADCGPANPMSSLMKQFQQDRSLQQDRMGDQRGESSKAPAFRSRANRTMPMDRQFTEEFLRDDTMAGPMERPHGPFEFNGLSRELEAIQKPQGNWAADFTRQSNQMGPPNQHFEEFEKIYQQNRMAGSSSAQQPHQWHDDFATFQEQAHPPQQHLTQNERQAFERAFDQAKEGAQVNWDHEFAAQESSNGWANEFAEKEGIKEVPITTDGEKEALARTAGMLLDTVDAENNPKFKNSSFMSLMRSLRDRKVEIEGNKMVPRDEQGGDWAKEFGHGPSSSWSEDFTKQANTANGNMWSNEFATKQERGWAEDFTANGINNTTASSRSMGYAPGVGMGMGMGMGASTMMRGAPMTQQQQQQQQQQGTTTDGDWAAQFDRQDQIKQEGQQKDMSEEEMQKVFGKGSEMDDWVQQYQQNIAHLKNTQDAEWDNLQKDWERLTPQEEGMGYRAVNPDYDTYNFATDNPYLLNPSAIDRTQHETLADSIMALEAKAQLATSDASAWQELGFKQQENERDASAIAALRRAVSMDPGLLDGWLALAVSYTNENCRLDAYDALEQWITNNEKYKHLVGSGKTPMEHNRHGYITNLFLDAARSSPGAEMDADVQVGLGILFNVSEEYSKAIDCFKAALQSRPQDYLLWNKLGATLANSRDPTGAIDSYFNALEINPSYVRARYNLAISCINLGQHREAAEHLLTALAIQQTADAQNASMMVDEQGNRVPVQGGMSDNVWDSLRMLMFMMNREDLAGQCNNRNLDEQHQNIQLKVASSQHTSKIWTTPKATWCVFPYQEIL</sequence>
<protein>
    <recommendedName>
        <fullName evidence="12">Peroxin-5</fullName>
    </recommendedName>
</protein>
<dbReference type="GO" id="GO:0016560">
    <property type="term" value="P:protein import into peroxisome matrix, docking"/>
    <property type="evidence" value="ECO:0007669"/>
    <property type="project" value="TreeGrafter"/>
</dbReference>
<name>A0A8H7S3A4_9FUNG</name>
<accession>A0A8H7S3A4</accession>
<dbReference type="InterPro" id="IPR019734">
    <property type="entry name" value="TPR_rpt"/>
</dbReference>
<organism evidence="10 11">
    <name type="scientific">Circinella minor</name>
    <dbReference type="NCBI Taxonomy" id="1195481"/>
    <lineage>
        <taxon>Eukaryota</taxon>
        <taxon>Fungi</taxon>
        <taxon>Fungi incertae sedis</taxon>
        <taxon>Mucoromycota</taxon>
        <taxon>Mucoromycotina</taxon>
        <taxon>Mucoromycetes</taxon>
        <taxon>Mucorales</taxon>
        <taxon>Lichtheimiaceae</taxon>
        <taxon>Circinella</taxon>
    </lineage>
</organism>
<evidence type="ECO:0000256" key="3">
    <source>
        <dbReference type="ARBA" id="ARBA00005348"/>
    </source>
</evidence>
<evidence type="ECO:0000256" key="9">
    <source>
        <dbReference type="SAM" id="MobiDB-lite"/>
    </source>
</evidence>
<dbReference type="InterPro" id="IPR011990">
    <property type="entry name" value="TPR-like_helical_dom_sf"/>
</dbReference>
<gene>
    <name evidence="10" type="ORF">INT45_012636</name>
</gene>
<dbReference type="SMART" id="SM00028">
    <property type="entry name" value="TPR"/>
    <property type="match status" value="4"/>
</dbReference>
<dbReference type="GO" id="GO:0005052">
    <property type="term" value="F:peroxisome matrix targeting signal-1 binding"/>
    <property type="evidence" value="ECO:0007669"/>
    <property type="project" value="TreeGrafter"/>
</dbReference>
<keyword evidence="5" id="KW-0677">Repeat</keyword>
<dbReference type="InterPro" id="IPR024111">
    <property type="entry name" value="PEX5/PEX5L"/>
</dbReference>
<comment type="subcellular location">
    <subcellularLocation>
        <location evidence="2">Cytoplasm</location>
    </subcellularLocation>
    <subcellularLocation>
        <location evidence="1">Peroxisome</location>
    </subcellularLocation>
</comment>
<keyword evidence="7" id="KW-0576">Peroxisome</keyword>
<feature type="repeat" description="TPR" evidence="8">
    <location>
        <begin position="611"/>
        <end position="644"/>
    </location>
</feature>
<evidence type="ECO:0000256" key="2">
    <source>
        <dbReference type="ARBA" id="ARBA00004496"/>
    </source>
</evidence>
<feature type="compositionally biased region" description="Basic and acidic residues" evidence="9">
    <location>
        <begin position="33"/>
        <end position="45"/>
    </location>
</feature>
<feature type="region of interest" description="Disordered" evidence="9">
    <location>
        <begin position="350"/>
        <end position="379"/>
    </location>
</feature>
<dbReference type="PANTHER" id="PTHR10130:SF0">
    <property type="entry name" value="GH08708P"/>
    <property type="match status" value="1"/>
</dbReference>
<feature type="compositionally biased region" description="Low complexity" evidence="9">
    <location>
        <begin position="352"/>
        <end position="373"/>
    </location>
</feature>
<proteinExistence type="inferred from homology"/>
<comment type="caution">
    <text evidence="10">The sequence shown here is derived from an EMBL/GenBank/DDBJ whole genome shotgun (WGS) entry which is preliminary data.</text>
</comment>
<keyword evidence="6 8" id="KW-0802">TPR repeat</keyword>
<keyword evidence="4" id="KW-0963">Cytoplasm</keyword>
<dbReference type="PROSITE" id="PS50005">
    <property type="entry name" value="TPR"/>
    <property type="match status" value="2"/>
</dbReference>